<evidence type="ECO:0000313" key="3">
    <source>
        <dbReference type="EMBL" id="CAG9621696.1"/>
    </source>
</evidence>
<dbReference type="InterPro" id="IPR036938">
    <property type="entry name" value="PAP2/HPO_sf"/>
</dbReference>
<keyword evidence="3" id="KW-0378">Hydrolase</keyword>
<protein>
    <submittedName>
        <fullName evidence="3">Phosphatidylglycerophosphatase B</fullName>
        <ecNumber evidence="3">3.1.3.27</ecNumber>
    </submittedName>
</protein>
<feature type="transmembrane region" description="Helical" evidence="1">
    <location>
        <begin position="67"/>
        <end position="87"/>
    </location>
</feature>
<keyword evidence="1" id="KW-1133">Transmembrane helix</keyword>
<dbReference type="InterPro" id="IPR000326">
    <property type="entry name" value="PAP2/HPO"/>
</dbReference>
<feature type="domain" description="Phosphatidic acid phosphatase type 2/haloperoxidase" evidence="2">
    <location>
        <begin position="68"/>
        <end position="182"/>
    </location>
</feature>
<keyword evidence="1" id="KW-0812">Transmembrane</keyword>
<keyword evidence="1" id="KW-0472">Membrane</keyword>
<dbReference type="Proteomes" id="UP000789833">
    <property type="component" value="Unassembled WGS sequence"/>
</dbReference>
<keyword evidence="4" id="KW-1185">Reference proteome</keyword>
<feature type="transmembrane region" description="Helical" evidence="1">
    <location>
        <begin position="36"/>
        <end position="60"/>
    </location>
</feature>
<evidence type="ECO:0000259" key="2">
    <source>
        <dbReference type="SMART" id="SM00014"/>
    </source>
</evidence>
<feature type="transmembrane region" description="Helical" evidence="1">
    <location>
        <begin position="167"/>
        <end position="189"/>
    </location>
</feature>
<dbReference type="PANTHER" id="PTHR14969">
    <property type="entry name" value="SPHINGOSINE-1-PHOSPHATE PHOSPHOHYDROLASE"/>
    <property type="match status" value="1"/>
</dbReference>
<comment type="caution">
    <text evidence="3">The sequence shown here is derived from an EMBL/GenBank/DDBJ whole genome shotgun (WGS) entry which is preliminary data.</text>
</comment>
<reference evidence="3 4" key="1">
    <citation type="submission" date="2021-10" db="EMBL/GenBank/DDBJ databases">
        <authorList>
            <person name="Criscuolo A."/>
        </authorList>
    </citation>
    <scope>NUCLEOTIDE SEQUENCE [LARGE SCALE GENOMIC DNA]</scope>
    <source>
        <strain evidence="4">CIP 111883</strain>
    </source>
</reference>
<dbReference type="SUPFAM" id="SSF48317">
    <property type="entry name" value="Acid phosphatase/Vanadium-dependent haloperoxidase"/>
    <property type="match status" value="1"/>
</dbReference>
<organism evidence="3 4">
    <name type="scientific">Sutcliffiella rhizosphaerae</name>
    <dbReference type="NCBI Taxonomy" id="2880967"/>
    <lineage>
        <taxon>Bacteria</taxon>
        <taxon>Bacillati</taxon>
        <taxon>Bacillota</taxon>
        <taxon>Bacilli</taxon>
        <taxon>Bacillales</taxon>
        <taxon>Bacillaceae</taxon>
        <taxon>Sutcliffiella</taxon>
    </lineage>
</organism>
<sequence length="199" mass="22946">MCIAFLSIVVILRFNQVVNLDKRLGESLYQFASMDTFFIIISDIGSRIFFYPALIVISILLAVRKKWLIIILLWVNLLGVRLMNTWLKAIFVRERPTLEHVVEASYYSFPSGHSMNSIAFFGLLAILSFIYVKRKWLSYAFILLFSILILLIGISRIYLGVHFPLDVLAGFFAGLTWLFFISALWAVYLKKEFLAIDKG</sequence>
<accession>A0ABM8YPK4</accession>
<dbReference type="CDD" id="cd03392">
    <property type="entry name" value="PAP2_like_2"/>
    <property type="match status" value="1"/>
</dbReference>
<proteinExistence type="predicted"/>
<dbReference type="Pfam" id="PF01569">
    <property type="entry name" value="PAP2"/>
    <property type="match status" value="1"/>
</dbReference>
<dbReference type="GO" id="GO:0008962">
    <property type="term" value="F:phosphatidylglycerophosphatase activity"/>
    <property type="evidence" value="ECO:0007669"/>
    <property type="project" value="UniProtKB-EC"/>
</dbReference>
<feature type="transmembrane region" description="Helical" evidence="1">
    <location>
        <begin position="139"/>
        <end position="161"/>
    </location>
</feature>
<dbReference type="SMART" id="SM00014">
    <property type="entry name" value="acidPPc"/>
    <property type="match status" value="1"/>
</dbReference>
<feature type="transmembrane region" description="Helical" evidence="1">
    <location>
        <begin position="114"/>
        <end position="132"/>
    </location>
</feature>
<evidence type="ECO:0000313" key="4">
    <source>
        <dbReference type="Proteomes" id="UP000789833"/>
    </source>
</evidence>
<dbReference type="Gene3D" id="1.20.144.10">
    <property type="entry name" value="Phosphatidic acid phosphatase type 2/haloperoxidase"/>
    <property type="match status" value="1"/>
</dbReference>
<gene>
    <name evidence="3" type="primary">pgpB</name>
    <name evidence="3" type="ORF">BACCIP111883_02469</name>
</gene>
<evidence type="ECO:0000256" key="1">
    <source>
        <dbReference type="SAM" id="Phobius"/>
    </source>
</evidence>
<dbReference type="EC" id="3.1.3.27" evidence="3"/>
<dbReference type="PANTHER" id="PTHR14969:SF13">
    <property type="entry name" value="AT30094P"/>
    <property type="match status" value="1"/>
</dbReference>
<name>A0ABM8YPK4_9BACI</name>
<dbReference type="EMBL" id="CAKJTJ010000012">
    <property type="protein sequence ID" value="CAG9621696.1"/>
    <property type="molecule type" value="Genomic_DNA"/>
</dbReference>